<protein>
    <submittedName>
        <fullName evidence="1">Phage major tail tube protein</fullName>
    </submittedName>
</protein>
<proteinExistence type="predicted"/>
<dbReference type="EMBL" id="JAFNAA010000018">
    <property type="protein sequence ID" value="MBO1109382.1"/>
    <property type="molecule type" value="Genomic_DNA"/>
</dbReference>
<dbReference type="RefSeq" id="WP_010863337.1">
    <property type="nucleotide sequence ID" value="NZ_CP027853.1"/>
</dbReference>
<organism evidence="1 2">
    <name type="scientific">Plesiomonas shigelloides</name>
    <name type="common">Aeromonas shigelloides</name>
    <dbReference type="NCBI Taxonomy" id="703"/>
    <lineage>
        <taxon>Bacteria</taxon>
        <taxon>Pseudomonadati</taxon>
        <taxon>Pseudomonadota</taxon>
        <taxon>Gammaproteobacteria</taxon>
        <taxon>Enterobacterales</taxon>
        <taxon>Enterobacteriaceae</taxon>
        <taxon>Plesiomonas</taxon>
    </lineage>
</organism>
<reference evidence="1" key="1">
    <citation type="submission" date="2021-03" db="EMBL/GenBank/DDBJ databases">
        <title>Plesiomonas shigelloides zfcc0051, isolated from zebrafish feces.</title>
        <authorList>
            <person name="Vanderhoek Z."/>
            <person name="Gaulke C."/>
        </authorList>
    </citation>
    <scope>NUCLEOTIDE SEQUENCE</scope>
    <source>
        <strain evidence="1">Zfcc0051</strain>
    </source>
</reference>
<evidence type="ECO:0000313" key="1">
    <source>
        <dbReference type="EMBL" id="MBO1109382.1"/>
    </source>
</evidence>
<dbReference type="GeneID" id="69706746"/>
<gene>
    <name evidence="1" type="ORF">J2R62_14395</name>
</gene>
<dbReference type="AlphaFoldDB" id="A0A1A9AX50"/>
<dbReference type="InterPro" id="IPR006498">
    <property type="entry name" value="Tail_tube"/>
</dbReference>
<evidence type="ECO:0000313" key="2">
    <source>
        <dbReference type="Proteomes" id="UP000664658"/>
    </source>
</evidence>
<dbReference type="Proteomes" id="UP000664658">
    <property type="component" value="Unassembled WGS sequence"/>
</dbReference>
<dbReference type="Pfam" id="PF04985">
    <property type="entry name" value="Phage_tube"/>
    <property type="match status" value="1"/>
</dbReference>
<accession>A0A1A9AX50</accession>
<dbReference type="KEGG" id="pshi:SAMEA2665130_1767"/>
<comment type="caution">
    <text evidence="1">The sequence shown here is derived from an EMBL/GenBank/DDBJ whole genome shotgun (WGS) entry which is preliminary data.</text>
</comment>
<sequence length="163" mass="17609">MAGAQAKLGMRVLLNGIPSMLEFEDYTSAYPKKVMEGTRGGSFVAGEHWVGIEAMKGALTLKGATPAMLSQYGLTAGALIPVTIFETFRDEDGAVIQAQEIWQMAEITAIEQSNTQMGQLRQHVINFSIKSARRLENGKTVFHVDRNANIVDLGLGNVLAAVV</sequence>
<name>A0A1A9AX50_PLESH</name>